<sequence length="339" mass="36529">MVNLFITGATGYIGGDFLYTVSQTHPEYDISVLVRREETISRIKESYPRIEIVEGDLDDGERLAAAAAEADVVLNLAATNHLAGFKALHSGASKRKLAHFIQISGATMVSQDEIKAGNFGNSSPDQYDDVNDQEKLRQIIRKHQNRLVDNQFLDVVEQSSSVKSALVIPSLIYGRGRGPINQRSIQVPELARIALEKKHAVQVGAGENIWSNIHISDLSSMLLKLVKDAVSQTTDDQAWGPNGMFFAGANPGISFGQVAGLISDAAQKAGLFSDSQTEKITAAEADALSPHASAIVGTNARTLSKKAQQVLGWSASGSALENEIHATVVDEARRLQIRS</sequence>
<name>A0A9P3FI39_9PEZI</name>
<dbReference type="RefSeq" id="XP_044662623.1">
    <property type="nucleotide sequence ID" value="XM_044806688.1"/>
</dbReference>
<dbReference type="Proteomes" id="UP000825890">
    <property type="component" value="Unassembled WGS sequence"/>
</dbReference>
<feature type="domain" description="NAD(P)-binding" evidence="1">
    <location>
        <begin position="8"/>
        <end position="125"/>
    </location>
</feature>
<gene>
    <name evidence="2" type="ORF">CKM354_001120900</name>
</gene>
<proteinExistence type="predicted"/>
<dbReference type="GO" id="GO:0005737">
    <property type="term" value="C:cytoplasm"/>
    <property type="evidence" value="ECO:0007669"/>
    <property type="project" value="TreeGrafter"/>
</dbReference>
<dbReference type="Gene3D" id="3.40.50.720">
    <property type="entry name" value="NAD(P)-binding Rossmann-like Domain"/>
    <property type="match status" value="1"/>
</dbReference>
<dbReference type="EMBL" id="BOLY01000007">
    <property type="protein sequence ID" value="GIZ48136.1"/>
    <property type="molecule type" value="Genomic_DNA"/>
</dbReference>
<protein>
    <recommendedName>
        <fullName evidence="1">NAD(P)-binding domain-containing protein</fullName>
    </recommendedName>
</protein>
<dbReference type="InterPro" id="IPR016040">
    <property type="entry name" value="NAD(P)-bd_dom"/>
</dbReference>
<comment type="caution">
    <text evidence="2">The sequence shown here is derived from an EMBL/GenBank/DDBJ whole genome shotgun (WGS) entry which is preliminary data.</text>
</comment>
<dbReference type="PANTHER" id="PTHR48079">
    <property type="entry name" value="PROTEIN YEEZ"/>
    <property type="match status" value="1"/>
</dbReference>
<dbReference type="Pfam" id="PF13460">
    <property type="entry name" value="NAD_binding_10"/>
    <property type="match status" value="1"/>
</dbReference>
<accession>A0A9P3FI39</accession>
<reference evidence="2 3" key="1">
    <citation type="submission" date="2021-01" db="EMBL/GenBank/DDBJ databases">
        <title>Cercospora kikuchii MAFF 305040 whole genome shotgun sequence.</title>
        <authorList>
            <person name="Kashiwa T."/>
            <person name="Suzuki T."/>
        </authorList>
    </citation>
    <scope>NUCLEOTIDE SEQUENCE [LARGE SCALE GENOMIC DNA]</scope>
    <source>
        <strain evidence="2 3">MAFF 305040</strain>
    </source>
</reference>
<dbReference type="InterPro" id="IPR051783">
    <property type="entry name" value="NAD(P)-dependent_oxidoreduct"/>
</dbReference>
<evidence type="ECO:0000313" key="3">
    <source>
        <dbReference type="Proteomes" id="UP000825890"/>
    </source>
</evidence>
<dbReference type="PANTHER" id="PTHR48079:SF8">
    <property type="entry name" value="NAD(P)-BINDING DOMAIN-CONTAINING PROTEIN"/>
    <property type="match status" value="1"/>
</dbReference>
<dbReference type="GO" id="GO:0004029">
    <property type="term" value="F:aldehyde dehydrogenase (NAD+) activity"/>
    <property type="evidence" value="ECO:0007669"/>
    <property type="project" value="TreeGrafter"/>
</dbReference>
<dbReference type="InterPro" id="IPR036291">
    <property type="entry name" value="NAD(P)-bd_dom_sf"/>
</dbReference>
<dbReference type="GeneID" id="68296784"/>
<dbReference type="AlphaFoldDB" id="A0A9P3FI39"/>
<evidence type="ECO:0000259" key="1">
    <source>
        <dbReference type="Pfam" id="PF13460"/>
    </source>
</evidence>
<keyword evidence="3" id="KW-1185">Reference proteome</keyword>
<organism evidence="2 3">
    <name type="scientific">Cercospora kikuchii</name>
    <dbReference type="NCBI Taxonomy" id="84275"/>
    <lineage>
        <taxon>Eukaryota</taxon>
        <taxon>Fungi</taxon>
        <taxon>Dikarya</taxon>
        <taxon>Ascomycota</taxon>
        <taxon>Pezizomycotina</taxon>
        <taxon>Dothideomycetes</taxon>
        <taxon>Dothideomycetidae</taxon>
        <taxon>Mycosphaerellales</taxon>
        <taxon>Mycosphaerellaceae</taxon>
        <taxon>Cercospora</taxon>
    </lineage>
</organism>
<evidence type="ECO:0000313" key="2">
    <source>
        <dbReference type="EMBL" id="GIZ48136.1"/>
    </source>
</evidence>
<dbReference type="OrthoDB" id="2130169at2759"/>
<dbReference type="SUPFAM" id="SSF51735">
    <property type="entry name" value="NAD(P)-binding Rossmann-fold domains"/>
    <property type="match status" value="1"/>
</dbReference>